<dbReference type="InterPro" id="IPR030910">
    <property type="entry name" value="SLAP_dom"/>
</dbReference>
<gene>
    <name evidence="1" type="ORF">SDC9_137718</name>
</gene>
<evidence type="ECO:0000313" key="1">
    <source>
        <dbReference type="EMBL" id="MPM90597.1"/>
    </source>
</evidence>
<organism evidence="1">
    <name type="scientific">bioreactor metagenome</name>
    <dbReference type="NCBI Taxonomy" id="1076179"/>
    <lineage>
        <taxon>unclassified sequences</taxon>
        <taxon>metagenomes</taxon>
        <taxon>ecological metagenomes</taxon>
    </lineage>
</organism>
<sequence>MNNLKEKHIENKTPKESLIDELTKHGFEKIPADLNEEQLKGILEFYITKVVKNIEYGQLYPFSVEKTDNGDLTVILLMYNRSTLPFALGSLPFKLKDANNNVVFADLVNLDKVVDSNKVGIYYIKIDRENLKEENMDLSTWTITFEAE</sequence>
<comment type="caution">
    <text evidence="1">The sequence shown here is derived from an EMBL/GenBank/DDBJ whole genome shotgun (WGS) entry which is preliminary data.</text>
</comment>
<dbReference type="EMBL" id="VSSQ01037811">
    <property type="protein sequence ID" value="MPM90597.1"/>
    <property type="molecule type" value="Genomic_DNA"/>
</dbReference>
<reference evidence="1" key="1">
    <citation type="submission" date="2019-08" db="EMBL/GenBank/DDBJ databases">
        <authorList>
            <person name="Kucharzyk K."/>
            <person name="Murdoch R.W."/>
            <person name="Higgins S."/>
            <person name="Loffler F."/>
        </authorList>
    </citation>
    <scope>NUCLEOTIDE SEQUENCE</scope>
</reference>
<protein>
    <submittedName>
        <fullName evidence="1">Uncharacterized protein</fullName>
    </submittedName>
</protein>
<name>A0A645DMR5_9ZZZZ</name>
<proteinExistence type="predicted"/>
<dbReference type="AlphaFoldDB" id="A0A645DMR5"/>
<accession>A0A645DMR5</accession>
<dbReference type="NCBIfam" id="TIGR04398">
    <property type="entry name" value="SLAP_DUP"/>
    <property type="match status" value="1"/>
</dbReference>